<organism evidence="1 2">
    <name type="scientific">Massilia atriviolacea</name>
    <dbReference type="NCBI Taxonomy" id="2495579"/>
    <lineage>
        <taxon>Bacteria</taxon>
        <taxon>Pseudomonadati</taxon>
        <taxon>Pseudomonadota</taxon>
        <taxon>Betaproteobacteria</taxon>
        <taxon>Burkholderiales</taxon>
        <taxon>Oxalobacteraceae</taxon>
        <taxon>Telluria group</taxon>
        <taxon>Massilia</taxon>
    </lineage>
</organism>
<protein>
    <submittedName>
        <fullName evidence="1">DUF29 domain-containing protein</fullName>
    </submittedName>
</protein>
<dbReference type="Gene3D" id="1.20.1220.20">
    <property type="entry name" value="Uncharcterised protein PF01724"/>
    <property type="match status" value="1"/>
</dbReference>
<dbReference type="OrthoDB" id="425753at2"/>
<gene>
    <name evidence="1" type="ORF">EJB06_11510</name>
</gene>
<comment type="caution">
    <text evidence="1">The sequence shown here is derived from an EMBL/GenBank/DDBJ whole genome shotgun (WGS) entry which is preliminary data.</text>
</comment>
<name>A0A430HN15_9BURK</name>
<proteinExistence type="predicted"/>
<evidence type="ECO:0000313" key="1">
    <source>
        <dbReference type="EMBL" id="RSZ58956.1"/>
    </source>
</evidence>
<dbReference type="Proteomes" id="UP000278085">
    <property type="component" value="Unassembled WGS sequence"/>
</dbReference>
<accession>A0A430HN15</accession>
<dbReference type="PANTHER" id="PTHR34235">
    <property type="entry name" value="SLR1203 PROTEIN-RELATED"/>
    <property type="match status" value="1"/>
</dbReference>
<dbReference type="PANTHER" id="PTHR34235:SF1">
    <property type="entry name" value="SLR0416 PROTEIN"/>
    <property type="match status" value="1"/>
</dbReference>
<reference evidence="1 2" key="1">
    <citation type="submission" date="2018-12" db="EMBL/GenBank/DDBJ databases">
        <authorList>
            <person name="Yang E."/>
        </authorList>
    </citation>
    <scope>NUCLEOTIDE SEQUENCE [LARGE SCALE GENOMIC DNA]</scope>
    <source>
        <strain evidence="1 2">SOD</strain>
    </source>
</reference>
<dbReference type="InterPro" id="IPR002636">
    <property type="entry name" value="DUF29"/>
</dbReference>
<dbReference type="Pfam" id="PF01724">
    <property type="entry name" value="DUF29"/>
    <property type="match status" value="1"/>
</dbReference>
<dbReference type="AlphaFoldDB" id="A0A430HN15"/>
<dbReference type="RefSeq" id="WP_126074161.1">
    <property type="nucleotide sequence ID" value="NZ_CP051166.1"/>
</dbReference>
<dbReference type="EMBL" id="RXLQ01000005">
    <property type="protein sequence ID" value="RSZ58956.1"/>
    <property type="molecule type" value="Genomic_DNA"/>
</dbReference>
<evidence type="ECO:0000313" key="2">
    <source>
        <dbReference type="Proteomes" id="UP000278085"/>
    </source>
</evidence>
<sequence>MDQLEFSPANDEGDLVLWLEQQAALLRARQFDHLDIGNIVDELKGAAHAGRRELAGYLKHIVSCLLSLQSRPRHKPRHWRAKLAEARFGMELLIDDSPSLAADIAGMASRYYDASRRRAARENCSMTSSIRRAQPMSAAELTAIKEVGRGPTRGVTG</sequence>
<keyword evidence="2" id="KW-1185">Reference proteome</keyword>